<dbReference type="Gene3D" id="3.90.70.40">
    <property type="match status" value="1"/>
</dbReference>
<dbReference type="PROSITE" id="PS50957">
    <property type="entry name" value="JOSEPHIN"/>
    <property type="match status" value="1"/>
</dbReference>
<dbReference type="Pfam" id="PF09778">
    <property type="entry name" value="Guanylate_cyc_2"/>
    <property type="match status" value="1"/>
</dbReference>
<feature type="domain" description="Josephin" evidence="7">
    <location>
        <begin position="3"/>
        <end position="189"/>
    </location>
</feature>
<evidence type="ECO:0000256" key="1">
    <source>
        <dbReference type="ARBA" id="ARBA00000707"/>
    </source>
</evidence>
<evidence type="ECO:0000256" key="3">
    <source>
        <dbReference type="ARBA" id="ARBA00022670"/>
    </source>
</evidence>
<reference evidence="8 9" key="1">
    <citation type="journal article" date="2020" name="Nat. Food">
        <title>A phased Vanilla planifolia genome enables genetic improvement of flavour and production.</title>
        <authorList>
            <person name="Hasing T."/>
            <person name="Tang H."/>
            <person name="Brym M."/>
            <person name="Khazi F."/>
            <person name="Huang T."/>
            <person name="Chambers A.H."/>
        </authorList>
    </citation>
    <scope>NUCLEOTIDE SEQUENCE [LARGE SCALE GENOMIC DNA]</scope>
    <source>
        <tissue evidence="8">Leaf</tissue>
    </source>
</reference>
<dbReference type="EC" id="3.4.19.12" evidence="2"/>
<dbReference type="PANTHER" id="PTHR31400:SF1">
    <property type="entry name" value="PROTEIN GUCD1"/>
    <property type="match status" value="1"/>
</dbReference>
<keyword evidence="4" id="KW-0833">Ubl conjugation pathway</keyword>
<sequence>MEENDIYHERQRLQFCLMHALNNLLQEDSFSRNELDTIGNKLAAIDPDKGRWSPFSLVLKPHHNALTGNYDANVLISALESRNKRVIWHDHRNHTSSINLIAETLVGILINIPVRRFGGLWKSRHWVAIRRIGDVWYNLDSDLAAPKAFSNADEFKPNVPLNSANFPATGKEFIRGGRWEESGVEFQESWKLRWTTVFFCGGLFGLVRYPFCFIADWVVEMVEEVGRNQGEVVVQLSGAKSSIAFPTRSHFVDVPHVRQQFHWDCGLACVLMVLRTLGKWDCKIHDLMELSCSTSVWTVDLAYLLKRFSVSFWFFTIMMGANPNFSSEIFYMEQLQNDQWRVNRLFEKALEAGVSIECRSFSGEEIAALICSGDCIAVVLVDKFKLSQSQQRDGCISVGSSDYMGHYVVVCGYDADTNEFEIRDPASSRINERVSLECFDCARKCFGTDEDIILVSLNGMPLELKYVK</sequence>
<protein>
    <recommendedName>
        <fullName evidence="2">ubiquitinyl hydrolase 1</fullName>
        <ecNumber evidence="2">3.4.19.12</ecNumber>
    </recommendedName>
</protein>
<evidence type="ECO:0000259" key="7">
    <source>
        <dbReference type="PROSITE" id="PS50957"/>
    </source>
</evidence>
<keyword evidence="5 6" id="KW-0378">Hydrolase</keyword>
<evidence type="ECO:0000313" key="8">
    <source>
        <dbReference type="EMBL" id="KAG0475036.1"/>
    </source>
</evidence>
<proteinExistence type="predicted"/>
<feature type="active site" evidence="6">
    <location>
        <position position="125"/>
    </location>
</feature>
<dbReference type="PANTHER" id="PTHR31400">
    <property type="entry name" value="GUANYLYL CYCLASE DOMAIN CONTAINING PROTEIN 1 GUCD1"/>
    <property type="match status" value="1"/>
</dbReference>
<comment type="caution">
    <text evidence="8">The sequence shown here is derived from an EMBL/GenBank/DDBJ whole genome shotgun (WGS) entry which is preliminary data.</text>
</comment>
<dbReference type="GO" id="GO:0006508">
    <property type="term" value="P:proteolysis"/>
    <property type="evidence" value="ECO:0007669"/>
    <property type="project" value="UniProtKB-KW"/>
</dbReference>
<dbReference type="Pfam" id="PF02099">
    <property type="entry name" value="Josephin"/>
    <property type="match status" value="1"/>
</dbReference>
<dbReference type="GO" id="GO:0016579">
    <property type="term" value="P:protein deubiquitination"/>
    <property type="evidence" value="ECO:0007669"/>
    <property type="project" value="InterPro"/>
</dbReference>
<dbReference type="Proteomes" id="UP000639772">
    <property type="component" value="Chromosome 7"/>
</dbReference>
<dbReference type="Gene3D" id="3.90.70.10">
    <property type="entry name" value="Cysteine proteinases"/>
    <property type="match status" value="1"/>
</dbReference>
<dbReference type="OrthoDB" id="206796at2759"/>
<evidence type="ECO:0000256" key="4">
    <source>
        <dbReference type="ARBA" id="ARBA00022786"/>
    </source>
</evidence>
<dbReference type="InterPro" id="IPR006155">
    <property type="entry name" value="Josephin"/>
</dbReference>
<gene>
    <name evidence="8" type="ORF">HPP92_014722</name>
</gene>
<keyword evidence="3" id="KW-0645">Protease</keyword>
<evidence type="ECO:0000256" key="5">
    <source>
        <dbReference type="ARBA" id="ARBA00022801"/>
    </source>
</evidence>
<feature type="active site" evidence="6">
    <location>
        <position position="140"/>
    </location>
</feature>
<name>A0A835QQ23_VANPL</name>
<dbReference type="InterPro" id="IPR018616">
    <property type="entry name" value="GUCD1"/>
</dbReference>
<evidence type="ECO:0000313" key="9">
    <source>
        <dbReference type="Proteomes" id="UP000639772"/>
    </source>
</evidence>
<organism evidence="8 9">
    <name type="scientific">Vanilla planifolia</name>
    <name type="common">Vanilla</name>
    <dbReference type="NCBI Taxonomy" id="51239"/>
    <lineage>
        <taxon>Eukaryota</taxon>
        <taxon>Viridiplantae</taxon>
        <taxon>Streptophyta</taxon>
        <taxon>Embryophyta</taxon>
        <taxon>Tracheophyta</taxon>
        <taxon>Spermatophyta</taxon>
        <taxon>Magnoliopsida</taxon>
        <taxon>Liliopsida</taxon>
        <taxon>Asparagales</taxon>
        <taxon>Orchidaceae</taxon>
        <taxon>Vanilloideae</taxon>
        <taxon>Vanilleae</taxon>
        <taxon>Vanilla</taxon>
    </lineage>
</organism>
<dbReference type="GO" id="GO:0004843">
    <property type="term" value="F:cysteine-type deubiquitinase activity"/>
    <property type="evidence" value="ECO:0007669"/>
    <property type="project" value="UniProtKB-EC"/>
</dbReference>
<evidence type="ECO:0000256" key="6">
    <source>
        <dbReference type="PROSITE-ProRule" id="PRU00331"/>
    </source>
</evidence>
<dbReference type="AlphaFoldDB" id="A0A835QQ23"/>
<comment type="catalytic activity">
    <reaction evidence="1">
        <text>Thiol-dependent hydrolysis of ester, thioester, amide, peptide and isopeptide bonds formed by the C-terminal Gly of ubiquitin (a 76-residue protein attached to proteins as an intracellular targeting signal).</text>
        <dbReference type="EC" id="3.4.19.12"/>
    </reaction>
</comment>
<dbReference type="PRINTS" id="PR01233">
    <property type="entry name" value="JOSEPHIN"/>
</dbReference>
<evidence type="ECO:0000256" key="2">
    <source>
        <dbReference type="ARBA" id="ARBA00012759"/>
    </source>
</evidence>
<dbReference type="SMART" id="SM01246">
    <property type="entry name" value="Josephin"/>
    <property type="match status" value="1"/>
</dbReference>
<accession>A0A835QQ23</accession>
<dbReference type="EMBL" id="JADCNM010000007">
    <property type="protein sequence ID" value="KAG0475036.1"/>
    <property type="molecule type" value="Genomic_DNA"/>
</dbReference>
<feature type="active site" evidence="6">
    <location>
        <position position="16"/>
    </location>
</feature>